<protein>
    <recommendedName>
        <fullName evidence="3">DUF1203 domain-containing protein</fullName>
    </recommendedName>
</protein>
<name>A0A1Q9AFW1_9HYPH</name>
<evidence type="ECO:0000313" key="1">
    <source>
        <dbReference type="EMBL" id="OLP53868.1"/>
    </source>
</evidence>
<dbReference type="PIRSF" id="PIRSF034110">
    <property type="entry name" value="DUF1203"/>
    <property type="match status" value="1"/>
</dbReference>
<dbReference type="STRING" id="1672749.BJF92_04595"/>
<dbReference type="AlphaFoldDB" id="A0A1Q9AFW1"/>
<proteinExistence type="predicted"/>
<gene>
    <name evidence="1" type="ORF">BJF92_04595</name>
</gene>
<dbReference type="Proteomes" id="UP000186143">
    <property type="component" value="Unassembled WGS sequence"/>
</dbReference>
<sequence>MIRFIPMPTQLARAYQDGAADAYGCAPERREAAESGLPCRHCLRPIEAGTRYLTLAYRPFYGLHPYAETGPVFLHAEPCAPYDDGATLPPVLSSSPDYLVKAYGEDERIVYGTGRITASADIADHADTLLQRPDIAFVDIRSARNNCLLCRVVRAE</sequence>
<comment type="caution">
    <text evidence="1">The sequence shown here is derived from an EMBL/GenBank/DDBJ whole genome shotgun (WGS) entry which is preliminary data.</text>
</comment>
<dbReference type="InterPro" id="IPR009593">
    <property type="entry name" value="DUF1203"/>
</dbReference>
<dbReference type="Pfam" id="PF06718">
    <property type="entry name" value="DUF1203"/>
    <property type="match status" value="1"/>
</dbReference>
<reference evidence="1 2" key="1">
    <citation type="submission" date="2016-09" db="EMBL/GenBank/DDBJ databases">
        <title>Rhizobium sp. nov., a novel species isolated from the rice rhizosphere.</title>
        <authorList>
            <person name="Zhao J."/>
            <person name="Zhang X."/>
        </authorList>
    </citation>
    <scope>NUCLEOTIDE SEQUENCE [LARGE SCALE GENOMIC DNA]</scope>
    <source>
        <strain evidence="1 2">MH17</strain>
    </source>
</reference>
<dbReference type="RefSeq" id="WP_075636111.1">
    <property type="nucleotide sequence ID" value="NZ_MKIO01000038.1"/>
</dbReference>
<dbReference type="OrthoDB" id="118609at2"/>
<evidence type="ECO:0008006" key="3">
    <source>
        <dbReference type="Google" id="ProtNLM"/>
    </source>
</evidence>
<evidence type="ECO:0000313" key="2">
    <source>
        <dbReference type="Proteomes" id="UP000186143"/>
    </source>
</evidence>
<dbReference type="EMBL" id="MKIO01000038">
    <property type="protein sequence ID" value="OLP53868.1"/>
    <property type="molecule type" value="Genomic_DNA"/>
</dbReference>
<organism evidence="1 2">
    <name type="scientific">Xaviernesmea rhizosphaerae</name>
    <dbReference type="NCBI Taxonomy" id="1672749"/>
    <lineage>
        <taxon>Bacteria</taxon>
        <taxon>Pseudomonadati</taxon>
        <taxon>Pseudomonadota</taxon>
        <taxon>Alphaproteobacteria</taxon>
        <taxon>Hyphomicrobiales</taxon>
        <taxon>Rhizobiaceae</taxon>
        <taxon>Rhizobium/Agrobacterium group</taxon>
        <taxon>Xaviernesmea</taxon>
    </lineage>
</organism>
<accession>A0A1Q9AFW1</accession>